<feature type="region of interest" description="Disordered" evidence="2">
    <location>
        <begin position="16"/>
        <end position="36"/>
    </location>
</feature>
<dbReference type="Proteomes" id="UP000230787">
    <property type="component" value="Unassembled WGS sequence"/>
</dbReference>
<sequence>MNTKFYFIRHGDAYPGTEENTQFPETPLNKAGKKQGKKLKRRLKKIKPDVILVSPYQRAMDTMLISAKGRRVKPIILKDLIEIGADYWPNPDQKSRRNENEAPSYKADSEKVKKTFEKLWEEYNGKTVLIFTHGNFIRCLLSCIMSAGWQGFCKFVINLTSLTIIEEDENGNPIITTVSDTAHLE</sequence>
<dbReference type="InterPro" id="IPR013078">
    <property type="entry name" value="His_Pase_superF_clade-1"/>
</dbReference>
<evidence type="ECO:0000313" key="3">
    <source>
        <dbReference type="EMBL" id="PIS13121.1"/>
    </source>
</evidence>
<dbReference type="AlphaFoldDB" id="A0A2H0WKE2"/>
<reference evidence="4" key="1">
    <citation type="submission" date="2017-09" db="EMBL/GenBank/DDBJ databases">
        <title>Depth-based differentiation of microbial function through sediment-hosted aquifers and enrichment of novel symbionts in the deep terrestrial subsurface.</title>
        <authorList>
            <person name="Probst A.J."/>
            <person name="Ladd B."/>
            <person name="Jarett J.K."/>
            <person name="Geller-Mcgrath D.E."/>
            <person name="Sieber C.M.K."/>
            <person name="Emerson J.B."/>
            <person name="Anantharaman K."/>
            <person name="Thomas B.C."/>
            <person name="Malmstrom R."/>
            <person name="Stieglmeier M."/>
            <person name="Klingl A."/>
            <person name="Woyke T."/>
            <person name="Ryan C.M."/>
            <person name="Banfield J.F."/>
        </authorList>
    </citation>
    <scope>NUCLEOTIDE SEQUENCE [LARGE SCALE GENOMIC DNA]</scope>
</reference>
<proteinExistence type="predicted"/>
<dbReference type="InterPro" id="IPR051021">
    <property type="entry name" value="Mito_Ser/Thr_phosphatase"/>
</dbReference>
<comment type="caution">
    <text evidence="3">The sequence shown here is derived from an EMBL/GenBank/DDBJ whole genome shotgun (WGS) entry which is preliminary data.</text>
</comment>
<accession>A0A2H0WKE2</accession>
<organism evidence="3 4">
    <name type="scientific">candidate division WWE3 bacterium CG09_land_8_20_14_0_10_39_24</name>
    <dbReference type="NCBI Taxonomy" id="1975088"/>
    <lineage>
        <taxon>Bacteria</taxon>
        <taxon>Katanobacteria</taxon>
    </lineage>
</organism>
<dbReference type="EMBL" id="PEZN01000006">
    <property type="protein sequence ID" value="PIS13121.1"/>
    <property type="molecule type" value="Genomic_DNA"/>
</dbReference>
<keyword evidence="1" id="KW-0378">Hydrolase</keyword>
<dbReference type="CDD" id="cd07067">
    <property type="entry name" value="HP_PGM_like"/>
    <property type="match status" value="1"/>
</dbReference>
<evidence type="ECO:0000313" key="4">
    <source>
        <dbReference type="Proteomes" id="UP000230787"/>
    </source>
</evidence>
<evidence type="ECO:0008006" key="5">
    <source>
        <dbReference type="Google" id="ProtNLM"/>
    </source>
</evidence>
<protein>
    <recommendedName>
        <fullName evidence="5">Histidine phosphatase family protein</fullName>
    </recommendedName>
</protein>
<dbReference type="SMART" id="SM00855">
    <property type="entry name" value="PGAM"/>
    <property type="match status" value="1"/>
</dbReference>
<dbReference type="GO" id="GO:0016787">
    <property type="term" value="F:hydrolase activity"/>
    <property type="evidence" value="ECO:0007669"/>
    <property type="project" value="UniProtKB-KW"/>
</dbReference>
<name>A0A2H0WKE2_UNCKA</name>
<evidence type="ECO:0000256" key="1">
    <source>
        <dbReference type="ARBA" id="ARBA00022801"/>
    </source>
</evidence>
<dbReference type="PANTHER" id="PTHR20935:SF0">
    <property type="entry name" value="SERINE_THREONINE-PROTEIN PHOSPHATASE PGAM5, MITOCHONDRIAL"/>
    <property type="match status" value="1"/>
</dbReference>
<dbReference type="Gene3D" id="3.40.50.1240">
    <property type="entry name" value="Phosphoglycerate mutase-like"/>
    <property type="match status" value="1"/>
</dbReference>
<dbReference type="PANTHER" id="PTHR20935">
    <property type="entry name" value="PHOSPHOGLYCERATE MUTASE-RELATED"/>
    <property type="match status" value="1"/>
</dbReference>
<dbReference type="InterPro" id="IPR029033">
    <property type="entry name" value="His_PPase_superfam"/>
</dbReference>
<dbReference type="Pfam" id="PF00300">
    <property type="entry name" value="His_Phos_1"/>
    <property type="match status" value="1"/>
</dbReference>
<gene>
    <name evidence="3" type="ORF">COT69_00385</name>
</gene>
<evidence type="ECO:0000256" key="2">
    <source>
        <dbReference type="SAM" id="MobiDB-lite"/>
    </source>
</evidence>
<dbReference type="SUPFAM" id="SSF53254">
    <property type="entry name" value="Phosphoglycerate mutase-like"/>
    <property type="match status" value="1"/>
</dbReference>